<keyword evidence="1" id="KW-0472">Membrane</keyword>
<feature type="transmembrane region" description="Helical" evidence="1">
    <location>
        <begin position="12"/>
        <end position="34"/>
    </location>
</feature>
<keyword evidence="1" id="KW-0812">Transmembrane</keyword>
<dbReference type="EMBL" id="JARXHW010000020">
    <property type="protein sequence ID" value="MDQ8207872.1"/>
    <property type="molecule type" value="Genomic_DNA"/>
</dbReference>
<comment type="caution">
    <text evidence="2">The sequence shown here is derived from an EMBL/GenBank/DDBJ whole genome shotgun (WGS) entry which is preliminary data.</text>
</comment>
<proteinExistence type="predicted"/>
<evidence type="ECO:0000313" key="3">
    <source>
        <dbReference type="Proteomes" id="UP001225316"/>
    </source>
</evidence>
<accession>A0ABU1AW57</accession>
<feature type="transmembrane region" description="Helical" evidence="1">
    <location>
        <begin position="40"/>
        <end position="62"/>
    </location>
</feature>
<keyword evidence="1" id="KW-1133">Transmembrane helix</keyword>
<protein>
    <submittedName>
        <fullName evidence="2">Uncharacterized protein</fullName>
    </submittedName>
</protein>
<evidence type="ECO:0000256" key="1">
    <source>
        <dbReference type="SAM" id="Phobius"/>
    </source>
</evidence>
<keyword evidence="3" id="KW-1185">Reference proteome</keyword>
<name>A0ABU1AW57_9BACT</name>
<organism evidence="2 3">
    <name type="scientific">Thalassobacterium maritimum</name>
    <dbReference type="NCBI Taxonomy" id="3041265"/>
    <lineage>
        <taxon>Bacteria</taxon>
        <taxon>Pseudomonadati</taxon>
        <taxon>Verrucomicrobiota</taxon>
        <taxon>Opitutia</taxon>
        <taxon>Puniceicoccales</taxon>
        <taxon>Coraliomargaritaceae</taxon>
        <taxon>Thalassobacterium</taxon>
    </lineage>
</organism>
<evidence type="ECO:0000313" key="2">
    <source>
        <dbReference type="EMBL" id="MDQ8207872.1"/>
    </source>
</evidence>
<dbReference type="Proteomes" id="UP001225316">
    <property type="component" value="Unassembled WGS sequence"/>
</dbReference>
<gene>
    <name evidence="2" type="ORF">QEH52_10145</name>
</gene>
<dbReference type="RefSeq" id="WP_308950187.1">
    <property type="nucleotide sequence ID" value="NZ_JARXHW010000020.1"/>
</dbReference>
<sequence length="86" mass="10120">MNIFEDIKSRKLLIFKGLLFLFVGLTAGFGLLMQSFRWETFVLLAIFGWSACRFYYFLFYVLEHYAGRAQKYAGILDALKYLLRGK</sequence>
<reference evidence="2 3" key="1">
    <citation type="submission" date="2023-04" db="EMBL/GenBank/DDBJ databases">
        <title>A novel bacteria isolated from coastal sediment.</title>
        <authorList>
            <person name="Liu X.-J."/>
            <person name="Du Z.-J."/>
        </authorList>
    </citation>
    <scope>NUCLEOTIDE SEQUENCE [LARGE SCALE GENOMIC DNA]</scope>
    <source>
        <strain evidence="2 3">SDUM461003</strain>
    </source>
</reference>